<gene>
    <name evidence="3" type="ORF">BSAL_55555</name>
</gene>
<keyword evidence="4" id="KW-1185">Reference proteome</keyword>
<evidence type="ECO:0000259" key="2">
    <source>
        <dbReference type="PROSITE" id="PS50172"/>
    </source>
</evidence>
<dbReference type="PROSITE" id="PS50172">
    <property type="entry name" value="BRCT"/>
    <property type="match status" value="2"/>
</dbReference>
<dbReference type="OrthoDB" id="244235at2759"/>
<evidence type="ECO:0000313" key="3">
    <source>
        <dbReference type="EMBL" id="CUE73986.1"/>
    </source>
</evidence>
<evidence type="ECO:0000256" key="1">
    <source>
        <dbReference type="SAM" id="MobiDB-lite"/>
    </source>
</evidence>
<dbReference type="VEuPathDB" id="TriTrypDB:BSAL_55555"/>
<organism evidence="3 4">
    <name type="scientific">Bodo saltans</name>
    <name type="common">Flagellated protozoan</name>
    <dbReference type="NCBI Taxonomy" id="75058"/>
    <lineage>
        <taxon>Eukaryota</taxon>
        <taxon>Discoba</taxon>
        <taxon>Euglenozoa</taxon>
        <taxon>Kinetoplastea</taxon>
        <taxon>Metakinetoplastina</taxon>
        <taxon>Eubodonida</taxon>
        <taxon>Bodonidae</taxon>
        <taxon>Bodo</taxon>
    </lineage>
</organism>
<dbReference type="Gene3D" id="3.40.50.10190">
    <property type="entry name" value="BRCT domain"/>
    <property type="match status" value="2"/>
</dbReference>
<dbReference type="SUPFAM" id="SSF52113">
    <property type="entry name" value="BRCT domain"/>
    <property type="match status" value="2"/>
</dbReference>
<dbReference type="Proteomes" id="UP000051952">
    <property type="component" value="Unassembled WGS sequence"/>
</dbReference>
<feature type="region of interest" description="Disordered" evidence="1">
    <location>
        <begin position="171"/>
        <end position="190"/>
    </location>
</feature>
<dbReference type="AlphaFoldDB" id="A0A0S4ITA2"/>
<dbReference type="CDD" id="cd00027">
    <property type="entry name" value="BRCT"/>
    <property type="match status" value="1"/>
</dbReference>
<proteinExistence type="predicted"/>
<protein>
    <recommendedName>
        <fullName evidence="2">BRCT domain-containing protein</fullName>
    </recommendedName>
</protein>
<dbReference type="Pfam" id="PF00533">
    <property type="entry name" value="BRCT"/>
    <property type="match status" value="1"/>
</dbReference>
<dbReference type="SMART" id="SM00292">
    <property type="entry name" value="BRCT"/>
    <property type="match status" value="3"/>
</dbReference>
<feature type="domain" description="BRCT" evidence="2">
    <location>
        <begin position="9"/>
        <end position="101"/>
    </location>
</feature>
<feature type="compositionally biased region" description="Basic and acidic residues" evidence="1">
    <location>
        <begin position="115"/>
        <end position="128"/>
    </location>
</feature>
<feature type="region of interest" description="Disordered" evidence="1">
    <location>
        <begin position="106"/>
        <end position="155"/>
    </location>
</feature>
<sequence length="484" mass="52921">MLSQPPPPEDAAPFGGIKIFLHVRTSNDMGDKTKHDAKKAIKKLGGSLTVNLEDARFVVFHNGSEALLQNALAKGKPVLKPQFLVDCKNANAFVSIEREHFVNPDHFNASFNDSVRGEASRKRARGPESSKPYLDDGDGETTVATPQHVASPLPNTQTLSDVLDVIVRPPQQNVKSNSSSNTGDKRNVNVTSEPNVVIQPTMRPDVIPEKPMQQPDELRPIRIKPERVTITGPEEEKGFLRDIIVGFGVEFELKVFGRVKKPTHYVVLSDAITPKILLARITGAPMLTREWVTDSLTFGGFVEPLPRHYHPLFIEPVTRSASNASPPKSKVVRDLERHRLELSGVAAKRGSFYATLLASKTFYLLGTSENPTNEVYAELLRLMGASIARSFPSEHELTAVIEVDGGLARNTKLQQHQRDQLRANTLVSTAWIVETASTGVVAPFEPFSVLPDAASQSLKALLGGLTPLAKTKQGPSSAAKVHSR</sequence>
<dbReference type="InterPro" id="IPR036420">
    <property type="entry name" value="BRCT_dom_sf"/>
</dbReference>
<dbReference type="EMBL" id="CYKH01000159">
    <property type="protein sequence ID" value="CUE73986.1"/>
    <property type="molecule type" value="Genomic_DNA"/>
</dbReference>
<dbReference type="InterPro" id="IPR001357">
    <property type="entry name" value="BRCT_dom"/>
</dbReference>
<evidence type="ECO:0000313" key="4">
    <source>
        <dbReference type="Proteomes" id="UP000051952"/>
    </source>
</evidence>
<dbReference type="CDD" id="cd17744">
    <property type="entry name" value="BRCT_MDC1_rpt1"/>
    <property type="match status" value="1"/>
</dbReference>
<accession>A0A0S4ITA2</accession>
<name>A0A0S4ITA2_BODSA</name>
<reference evidence="4" key="1">
    <citation type="submission" date="2015-09" db="EMBL/GenBank/DDBJ databases">
        <authorList>
            <consortium name="Pathogen Informatics"/>
        </authorList>
    </citation>
    <scope>NUCLEOTIDE SEQUENCE [LARGE SCALE GENOMIC DNA]</scope>
    <source>
        <strain evidence="4">Lake Konstanz</strain>
    </source>
</reference>
<feature type="domain" description="BRCT" evidence="2">
    <location>
        <begin position="352"/>
        <end position="449"/>
    </location>
</feature>